<evidence type="ECO:0000313" key="4">
    <source>
        <dbReference type="Proteomes" id="UP000005240"/>
    </source>
</evidence>
<accession>A0A180H0T4</accession>
<feature type="compositionally biased region" description="Basic and acidic residues" evidence="1">
    <location>
        <begin position="436"/>
        <end position="445"/>
    </location>
</feature>
<feature type="compositionally biased region" description="Low complexity" evidence="1">
    <location>
        <begin position="419"/>
        <end position="428"/>
    </location>
</feature>
<dbReference type="VEuPathDB" id="FungiDB:PTTG_25710"/>
<feature type="compositionally biased region" description="Gly residues" evidence="1">
    <location>
        <begin position="667"/>
        <end position="683"/>
    </location>
</feature>
<feature type="compositionally biased region" description="Polar residues" evidence="1">
    <location>
        <begin position="570"/>
        <end position="580"/>
    </location>
</feature>
<organism evidence="2">
    <name type="scientific">Puccinia triticina (isolate 1-1 / race 1 (BBBD))</name>
    <name type="common">Brown leaf rust fungus</name>
    <dbReference type="NCBI Taxonomy" id="630390"/>
    <lineage>
        <taxon>Eukaryota</taxon>
        <taxon>Fungi</taxon>
        <taxon>Dikarya</taxon>
        <taxon>Basidiomycota</taxon>
        <taxon>Pucciniomycotina</taxon>
        <taxon>Pucciniomycetes</taxon>
        <taxon>Pucciniales</taxon>
        <taxon>Pucciniaceae</taxon>
        <taxon>Puccinia</taxon>
    </lineage>
</organism>
<reference evidence="2" key="1">
    <citation type="submission" date="2009-11" db="EMBL/GenBank/DDBJ databases">
        <authorList>
            <consortium name="The Broad Institute Genome Sequencing Platform"/>
            <person name="Ward D."/>
            <person name="Feldgarden M."/>
            <person name="Earl A."/>
            <person name="Young S.K."/>
            <person name="Zeng Q."/>
            <person name="Koehrsen M."/>
            <person name="Alvarado L."/>
            <person name="Berlin A."/>
            <person name="Bochicchio J."/>
            <person name="Borenstein D."/>
            <person name="Chapman S.B."/>
            <person name="Chen Z."/>
            <person name="Engels R."/>
            <person name="Freedman E."/>
            <person name="Gellesch M."/>
            <person name="Goldberg J."/>
            <person name="Griggs A."/>
            <person name="Gujja S."/>
            <person name="Heilman E."/>
            <person name="Heiman D."/>
            <person name="Hepburn T."/>
            <person name="Howarth C."/>
            <person name="Jen D."/>
            <person name="Larson L."/>
            <person name="Lewis B."/>
            <person name="Mehta T."/>
            <person name="Park D."/>
            <person name="Pearson M."/>
            <person name="Roberts A."/>
            <person name="Saif S."/>
            <person name="Shea T."/>
            <person name="Shenoy N."/>
            <person name="Sisk P."/>
            <person name="Stolte C."/>
            <person name="Sykes S."/>
            <person name="Thomson T."/>
            <person name="Walk T."/>
            <person name="White J."/>
            <person name="Yandava C."/>
            <person name="Izard J."/>
            <person name="Baranova O.V."/>
            <person name="Blanton J.M."/>
            <person name="Tanner A.C."/>
            <person name="Dewhirst F.E."/>
            <person name="Haas B."/>
            <person name="Nusbaum C."/>
            <person name="Birren B."/>
        </authorList>
    </citation>
    <scope>NUCLEOTIDE SEQUENCE [LARGE SCALE GENOMIC DNA]</scope>
    <source>
        <strain evidence="2">1-1 BBBD Race 1</strain>
    </source>
</reference>
<evidence type="ECO:0000313" key="2">
    <source>
        <dbReference type="EMBL" id="OAV98219.1"/>
    </source>
</evidence>
<name>A0A180H0T4_PUCT1</name>
<evidence type="ECO:0000313" key="3">
    <source>
        <dbReference type="EnsemblFungi" id="PTTG_25710-t43_1-p1"/>
    </source>
</evidence>
<evidence type="ECO:0000256" key="1">
    <source>
        <dbReference type="SAM" id="MobiDB-lite"/>
    </source>
</evidence>
<reference evidence="3" key="4">
    <citation type="submission" date="2025-05" db="UniProtKB">
        <authorList>
            <consortium name="EnsemblFungi"/>
        </authorList>
    </citation>
    <scope>IDENTIFICATION</scope>
    <source>
        <strain evidence="3">isolate 1-1 / race 1 (BBBD)</strain>
    </source>
</reference>
<reference evidence="3 4" key="3">
    <citation type="journal article" date="2017" name="G3 (Bethesda)">
        <title>Comparative analysis highlights variable genome content of wheat rusts and divergence of the mating loci.</title>
        <authorList>
            <person name="Cuomo C.A."/>
            <person name="Bakkeren G."/>
            <person name="Khalil H.B."/>
            <person name="Panwar V."/>
            <person name="Joly D."/>
            <person name="Linning R."/>
            <person name="Sakthikumar S."/>
            <person name="Song X."/>
            <person name="Adiconis X."/>
            <person name="Fan L."/>
            <person name="Goldberg J.M."/>
            <person name="Levin J.Z."/>
            <person name="Young S."/>
            <person name="Zeng Q."/>
            <person name="Anikster Y."/>
            <person name="Bruce M."/>
            <person name="Wang M."/>
            <person name="Yin C."/>
            <person name="McCallum B."/>
            <person name="Szabo L.J."/>
            <person name="Hulbert S."/>
            <person name="Chen X."/>
            <person name="Fellers J.P."/>
        </authorList>
    </citation>
    <scope>NUCLEOTIDE SEQUENCE</scope>
    <source>
        <strain evidence="3">isolate 1-1 / race 1 (BBBD)</strain>
        <strain evidence="4">Isolate 1-1 / race 1 (BBBD)</strain>
    </source>
</reference>
<feature type="region of interest" description="Disordered" evidence="1">
    <location>
        <begin position="1"/>
        <end position="69"/>
    </location>
</feature>
<feature type="compositionally biased region" description="Low complexity" evidence="1">
    <location>
        <begin position="1"/>
        <end position="17"/>
    </location>
</feature>
<feature type="compositionally biased region" description="Low complexity" evidence="1">
    <location>
        <begin position="558"/>
        <end position="569"/>
    </location>
</feature>
<proteinExistence type="predicted"/>
<feature type="region of interest" description="Disordered" evidence="1">
    <location>
        <begin position="86"/>
        <end position="105"/>
    </location>
</feature>
<dbReference type="EMBL" id="ADAS02000008">
    <property type="protein sequence ID" value="OAV98219.1"/>
    <property type="molecule type" value="Genomic_DNA"/>
</dbReference>
<feature type="region of interest" description="Disordered" evidence="1">
    <location>
        <begin position="774"/>
        <end position="828"/>
    </location>
</feature>
<gene>
    <name evidence="2" type="ORF">PTTG_25710</name>
</gene>
<feature type="compositionally biased region" description="Pro residues" evidence="1">
    <location>
        <begin position="165"/>
        <end position="192"/>
    </location>
</feature>
<feature type="compositionally biased region" description="Low complexity" evidence="1">
    <location>
        <begin position="193"/>
        <end position="214"/>
    </location>
</feature>
<protein>
    <submittedName>
        <fullName evidence="2 3">Uncharacterized protein</fullName>
    </submittedName>
</protein>
<feature type="region of interest" description="Disordered" evidence="1">
    <location>
        <begin position="520"/>
        <end position="609"/>
    </location>
</feature>
<reference evidence="2" key="2">
    <citation type="submission" date="2016-05" db="EMBL/GenBank/DDBJ databases">
        <title>Comparative analysis highlights variable genome content of wheat rusts and divergence of the mating loci.</title>
        <authorList>
            <person name="Cuomo C.A."/>
            <person name="Bakkeren G."/>
            <person name="Szabo L."/>
            <person name="Khalil H."/>
            <person name="Joly D."/>
            <person name="Goldberg J."/>
            <person name="Young S."/>
            <person name="Zeng Q."/>
            <person name="Fellers J."/>
        </authorList>
    </citation>
    <scope>NUCLEOTIDE SEQUENCE [LARGE SCALE GENOMIC DNA]</scope>
    <source>
        <strain evidence="2">1-1 BBBD Race 1</strain>
    </source>
</reference>
<dbReference type="Proteomes" id="UP000005240">
    <property type="component" value="Unassembled WGS sequence"/>
</dbReference>
<sequence>MVQFRLFSTLSTRSSTRTTKDERQPPPPSPSPSATSQQHQRRRLSIKKLFKQQQQQHPQPLPQPQPPQEQLEILNSPITLKPTAHNRRSVSETNSNNLYSSPNPSFLLEQQINNTTNTNPLSVITAKLRPNRLTHKSSAISLVESIKPSTNNFALKSFRNVRTTPNPPPEVDTPTAEQPPEPAPAPAAPAPPTTTLSRPASITSISRPSSPSSKISAAAFREARAARNSRASISSSFSDIAAIPNLIHPDPPSQQQQQQQQPITKHARFKSSPAKAVSDYGHPPSSSPVKNFNRPYQQRSGAPSLISQIPDRHAASPIPPSPAGFPANSGLYAEHDILMPPRPAFYGSRMSVRSISSEQSPSRQSYAGPRISATLNRASTGAPAGLYNNPRASSSNASIRSVPVVLRHQQPHHQHPARLRSTTTTTTTPKKSQGQDPRHLDQWHSDDDDDPKPASAKPVRDEDEDEDEVPLSKLKKKSCSSLRDPLRAISPAQTLIRTRHQLHASVIHPFSSASSASASVFSSSGASTDDRRASVVSARSGGDKAARHLSHIPPLPLLRPDLSPAPSSSTALKSQQTGSGNLAGHPRGNSPASSSSGGSGSGSGSWNFPATPRDSFLPVPTHIHPHPHPAFALLAGPGYLMPGPPGSSAPTQPDGGPNLSISDGQTFGTGGEGAAAVGGAGGGRPPPVGPDASPENPAGYWTASPAPPAPAGSVDDLPTPVGVDPYLYAGLDTAQKIALHQRSQLILQMMAVQAQTAAQMHALAAANGPAHSLVSSGHGHRASASVVSVGPVPQPRIAPSSLHHQRAATGDFDAGGNADGSPASAGRL</sequence>
<dbReference type="OrthoDB" id="2507843at2759"/>
<dbReference type="EnsemblFungi" id="PTTG_25710-t43_1">
    <property type="protein sequence ID" value="PTTG_25710-t43_1-p1"/>
    <property type="gene ID" value="PTTG_25710"/>
</dbReference>
<feature type="compositionally biased region" description="Polar residues" evidence="1">
    <location>
        <begin position="155"/>
        <end position="164"/>
    </location>
</feature>
<keyword evidence="4" id="KW-1185">Reference proteome</keyword>
<feature type="region of interest" description="Disordered" evidence="1">
    <location>
        <begin position="155"/>
        <end position="214"/>
    </location>
</feature>
<feature type="region of interest" description="Disordered" evidence="1">
    <location>
        <begin position="408"/>
        <end position="483"/>
    </location>
</feature>
<feature type="compositionally biased region" description="Low complexity" evidence="1">
    <location>
        <begin position="94"/>
        <end position="105"/>
    </location>
</feature>
<feature type="compositionally biased region" description="Basic residues" evidence="1">
    <location>
        <begin position="409"/>
        <end position="418"/>
    </location>
</feature>
<feature type="region of interest" description="Disordered" evidence="1">
    <location>
        <begin position="637"/>
        <end position="717"/>
    </location>
</feature>
<dbReference type="AlphaFoldDB" id="A0A180H0T4"/>
<feature type="region of interest" description="Disordered" evidence="1">
    <location>
        <begin position="243"/>
        <end position="302"/>
    </location>
</feature>
<feature type="compositionally biased region" description="Polar residues" evidence="1">
    <location>
        <begin position="287"/>
        <end position="302"/>
    </location>
</feature>
<feature type="compositionally biased region" description="Basic residues" evidence="1">
    <location>
        <begin position="39"/>
        <end position="50"/>
    </location>
</feature>